<sequence length="223" mass="25392">MVTKAGKAAKSAKQVRDAEATKIAILDAAEAEFAQYGLNAAKTEEIAAKTGVTKAMIYYYFKSKEDLYVAVLERIFFGRYMDSIQLEALEQLPPEQALEKLIRRQIATDFNYPHLGPIQIHEALQNQGKYYKHVLSSDRAQQVFGIVTKILERGMAEGCFRKLHPQHTVMNILGACNFYFTAYENFKYLWQGVPLLSPEMVEEHSQEVVDLILAGVRNREPRK</sequence>
<dbReference type="PRINTS" id="PR00455">
    <property type="entry name" value="HTHTETR"/>
</dbReference>
<evidence type="ECO:0000256" key="1">
    <source>
        <dbReference type="ARBA" id="ARBA00023125"/>
    </source>
</evidence>
<dbReference type="GO" id="GO:0003677">
    <property type="term" value="F:DNA binding"/>
    <property type="evidence" value="ECO:0007669"/>
    <property type="project" value="UniProtKB-UniRule"/>
</dbReference>
<dbReference type="Pfam" id="PF00440">
    <property type="entry name" value="TetR_N"/>
    <property type="match status" value="1"/>
</dbReference>
<dbReference type="InterPro" id="IPR036271">
    <property type="entry name" value="Tet_transcr_reg_TetR-rel_C_sf"/>
</dbReference>
<keyword evidence="5" id="KW-1185">Reference proteome</keyword>
<dbReference type="RefSeq" id="WP_105218836.1">
    <property type="nucleotide sequence ID" value="NZ_CAWNSU010000022.1"/>
</dbReference>
<evidence type="ECO:0000313" key="5">
    <source>
        <dbReference type="Proteomes" id="UP000441797"/>
    </source>
</evidence>
<dbReference type="SUPFAM" id="SSF48498">
    <property type="entry name" value="Tetracyclin repressor-like, C-terminal domain"/>
    <property type="match status" value="1"/>
</dbReference>
<dbReference type="InterPro" id="IPR050109">
    <property type="entry name" value="HTH-type_TetR-like_transc_reg"/>
</dbReference>
<feature type="DNA-binding region" description="H-T-H motif" evidence="2">
    <location>
        <begin position="42"/>
        <end position="61"/>
    </location>
</feature>
<dbReference type="Pfam" id="PF17938">
    <property type="entry name" value="TetR_C_29"/>
    <property type="match status" value="1"/>
</dbReference>
<name>A0A6N8FZL0_9CHRO</name>
<dbReference type="PROSITE" id="PS50977">
    <property type="entry name" value="HTH_TETR_2"/>
    <property type="match status" value="1"/>
</dbReference>
<proteinExistence type="predicted"/>
<dbReference type="EMBL" id="NAPY01000036">
    <property type="protein sequence ID" value="MUL38299.1"/>
    <property type="molecule type" value="Genomic_DNA"/>
</dbReference>
<protein>
    <recommendedName>
        <fullName evidence="3">HTH tetR-type domain-containing protein</fullName>
    </recommendedName>
</protein>
<dbReference type="Gene3D" id="1.10.357.10">
    <property type="entry name" value="Tetracycline Repressor, domain 2"/>
    <property type="match status" value="1"/>
</dbReference>
<dbReference type="PANTHER" id="PTHR30328">
    <property type="entry name" value="TRANSCRIPTIONAL REPRESSOR"/>
    <property type="match status" value="1"/>
</dbReference>
<feature type="domain" description="HTH tetR-type" evidence="3">
    <location>
        <begin position="19"/>
        <end position="79"/>
    </location>
</feature>
<dbReference type="Proteomes" id="UP000441797">
    <property type="component" value="Unassembled WGS sequence"/>
</dbReference>
<dbReference type="PANTHER" id="PTHR30328:SF54">
    <property type="entry name" value="HTH-TYPE TRANSCRIPTIONAL REPRESSOR SCO4008"/>
    <property type="match status" value="1"/>
</dbReference>
<evidence type="ECO:0000313" key="4">
    <source>
        <dbReference type="EMBL" id="MUL38299.1"/>
    </source>
</evidence>
<comment type="caution">
    <text evidence="4">The sequence shown here is derived from an EMBL/GenBank/DDBJ whole genome shotgun (WGS) entry which is preliminary data.</text>
</comment>
<dbReference type="SUPFAM" id="SSF46689">
    <property type="entry name" value="Homeodomain-like"/>
    <property type="match status" value="1"/>
</dbReference>
<reference evidence="4 5" key="1">
    <citation type="journal article" date="2019" name="Front. Microbiol.">
        <title>Genomic Features for Desiccation Tolerance and Sugar Biosynthesis in the Extremophile Gloeocapsopsis sp. UTEX B3054.</title>
        <authorList>
            <person name="Urrejola C."/>
            <person name="Alcorta J."/>
            <person name="Salas L."/>
            <person name="Vasquez M."/>
            <person name="Polz M.F."/>
            <person name="Vicuna R."/>
            <person name="Diez B."/>
        </authorList>
    </citation>
    <scope>NUCLEOTIDE SEQUENCE [LARGE SCALE GENOMIC DNA]</scope>
    <source>
        <strain evidence="4 5">1H9</strain>
    </source>
</reference>
<evidence type="ECO:0000256" key="2">
    <source>
        <dbReference type="PROSITE-ProRule" id="PRU00335"/>
    </source>
</evidence>
<dbReference type="GO" id="GO:0006355">
    <property type="term" value="P:regulation of DNA-templated transcription"/>
    <property type="evidence" value="ECO:0007669"/>
    <property type="project" value="UniProtKB-ARBA"/>
</dbReference>
<dbReference type="InterPro" id="IPR001647">
    <property type="entry name" value="HTH_TetR"/>
</dbReference>
<organism evidence="4 5">
    <name type="scientific">Gloeocapsopsis dulcis AAB1 = 1H9</name>
    <dbReference type="NCBI Taxonomy" id="1433147"/>
    <lineage>
        <taxon>Bacteria</taxon>
        <taxon>Bacillati</taxon>
        <taxon>Cyanobacteriota</taxon>
        <taxon>Cyanophyceae</taxon>
        <taxon>Oscillatoriophycideae</taxon>
        <taxon>Chroococcales</taxon>
        <taxon>Chroococcaceae</taxon>
        <taxon>Gloeocapsopsis</taxon>
        <taxon>Gloeocapsopsis dulcis</taxon>
    </lineage>
</organism>
<evidence type="ECO:0000259" key="3">
    <source>
        <dbReference type="PROSITE" id="PS50977"/>
    </source>
</evidence>
<dbReference type="InterPro" id="IPR041474">
    <property type="entry name" value="NicS_C"/>
</dbReference>
<dbReference type="InterPro" id="IPR009057">
    <property type="entry name" value="Homeodomain-like_sf"/>
</dbReference>
<dbReference type="AlphaFoldDB" id="A0A6N8FZL0"/>
<gene>
    <name evidence="4" type="ORF">BWI75_18700</name>
</gene>
<accession>A0A6N8FZL0</accession>
<keyword evidence="1 2" id="KW-0238">DNA-binding</keyword>